<comment type="caution">
    <text evidence="5">The sequence shown here is derived from an EMBL/GenBank/DDBJ whole genome shotgun (WGS) entry which is preliminary data.</text>
</comment>
<keyword evidence="2" id="KW-1133">Transmembrane helix</keyword>
<feature type="domain" description="Generative cell specific-1/HAP2" evidence="4">
    <location>
        <begin position="297"/>
        <end position="605"/>
    </location>
</feature>
<sequence>MKFCLILYFLALFRELKSSKNTFESDSCFKKEANVEVSAILIPCHPNIFHSNCHSNRKKDLPATEINEGKLKDCIKKLMVSVSLTNVQHSYVQSEYVVIDEVYDCHTKVKEKLLYPYVLKIRRTPLLLTYRLDNEGCVKEKSRSIERGHSVKISESQHCDTTNKNLSWLNLIDNKEHATNMKNRRRAVDINEEVEETWKENDYAESEQQDDFDIDSNQFTFDEDAMDEYSNRRKREASEDVEGELPFGVEGRSDISDNKKIVFPKEDNKCSGERVPKNPSAFAKNEENWDSYLASIDDMNYHVYKLQEPSFTHNMSIEIFEKHVDVNEKLHWTSLTGQRPIYLSTDNEESWNENNDCVASYKLQEAESKNSKLPSDKMRLLIPQYPHLRGGPGEFLVIPVDMFTSKSDSTDTSSMNCERNSSETSSLKYPPVWFRQADLEKQKRGYDGKYFLKYFAKVPDNPLINLTDDSQNLTIRFEGSEQNVIEVEIKADYNMILKQHASAVITEVYVDATNLEKTEITVKVTNTALVNAVFYVCLTDCPLHLPADFSNIASSAAVISPQQQHIFTLSVLFTLPKRKFYCSIDVKNPKGDVIAFRRIRFQRRDRCICMWHCSCACLEADKGLKCKPLPIDHYNAAGFHGGLPMANTYGLSTTMVQEYLSLFYHLCLATIIVLLVMGLIKALLGLCFSCIGNFGLRWYFGLPKSLDDHYESNLKKTPEESDDLKKPDTKRRVRITTRPAEFSINTLFFLLFPIILFHNIVVKLLAPFFNVEASEKVTIVSRCSCSCLLSKHDKLQSMEDDFKDDQSQTNAEEYKDDETLNKYKDDDSQTIADKYKDDSLMKILDSYKDNNSQTFESEIVVIDAD</sequence>
<dbReference type="Proteomes" id="UP001431783">
    <property type="component" value="Unassembled WGS sequence"/>
</dbReference>
<feature type="transmembrane region" description="Helical" evidence="2">
    <location>
        <begin position="747"/>
        <end position="766"/>
    </location>
</feature>
<evidence type="ECO:0000313" key="6">
    <source>
        <dbReference type="Proteomes" id="UP001431783"/>
    </source>
</evidence>
<keyword evidence="2" id="KW-0812">Transmembrane</keyword>
<dbReference type="AlphaFoldDB" id="A0AAW1TM11"/>
<evidence type="ECO:0000313" key="5">
    <source>
        <dbReference type="EMBL" id="KAK9872517.1"/>
    </source>
</evidence>
<name>A0AAW1TM11_9CUCU</name>
<proteinExistence type="predicted"/>
<protein>
    <recommendedName>
        <fullName evidence="4">Generative cell specific-1/HAP2 domain-containing protein</fullName>
    </recommendedName>
</protein>
<organism evidence="5 6">
    <name type="scientific">Henosepilachna vigintioctopunctata</name>
    <dbReference type="NCBI Taxonomy" id="420089"/>
    <lineage>
        <taxon>Eukaryota</taxon>
        <taxon>Metazoa</taxon>
        <taxon>Ecdysozoa</taxon>
        <taxon>Arthropoda</taxon>
        <taxon>Hexapoda</taxon>
        <taxon>Insecta</taxon>
        <taxon>Pterygota</taxon>
        <taxon>Neoptera</taxon>
        <taxon>Endopterygota</taxon>
        <taxon>Coleoptera</taxon>
        <taxon>Polyphaga</taxon>
        <taxon>Cucujiformia</taxon>
        <taxon>Coccinelloidea</taxon>
        <taxon>Coccinellidae</taxon>
        <taxon>Epilachninae</taxon>
        <taxon>Epilachnini</taxon>
        <taxon>Henosepilachna</taxon>
    </lineage>
</organism>
<dbReference type="Pfam" id="PF10699">
    <property type="entry name" value="HAP2-GCS1"/>
    <property type="match status" value="1"/>
</dbReference>
<keyword evidence="3" id="KW-0732">Signal</keyword>
<keyword evidence="2" id="KW-0472">Membrane</keyword>
<gene>
    <name evidence="5" type="ORF">WA026_017984</name>
</gene>
<evidence type="ECO:0000256" key="1">
    <source>
        <dbReference type="SAM" id="MobiDB-lite"/>
    </source>
</evidence>
<reference evidence="5 6" key="1">
    <citation type="submission" date="2023-03" db="EMBL/GenBank/DDBJ databases">
        <title>Genome insight into feeding habits of ladybird beetles.</title>
        <authorList>
            <person name="Li H.-S."/>
            <person name="Huang Y.-H."/>
            <person name="Pang H."/>
        </authorList>
    </citation>
    <scope>NUCLEOTIDE SEQUENCE [LARGE SCALE GENOMIC DNA]</scope>
    <source>
        <strain evidence="5">SYSU_2023b</strain>
        <tissue evidence="5">Whole body</tissue>
    </source>
</reference>
<dbReference type="EMBL" id="JARQZJ010000011">
    <property type="protein sequence ID" value="KAK9872517.1"/>
    <property type="molecule type" value="Genomic_DNA"/>
</dbReference>
<evidence type="ECO:0000256" key="3">
    <source>
        <dbReference type="SAM" id="SignalP"/>
    </source>
</evidence>
<accession>A0AAW1TM11</accession>
<dbReference type="InterPro" id="IPR018928">
    <property type="entry name" value="HAP2/GCS1_dom"/>
</dbReference>
<keyword evidence="6" id="KW-1185">Reference proteome</keyword>
<evidence type="ECO:0000259" key="4">
    <source>
        <dbReference type="Pfam" id="PF10699"/>
    </source>
</evidence>
<feature type="signal peptide" evidence="3">
    <location>
        <begin position="1"/>
        <end position="18"/>
    </location>
</feature>
<evidence type="ECO:0000256" key="2">
    <source>
        <dbReference type="SAM" id="Phobius"/>
    </source>
</evidence>
<feature type="region of interest" description="Disordered" evidence="1">
    <location>
        <begin position="799"/>
        <end position="820"/>
    </location>
</feature>
<feature type="chain" id="PRO_5043699402" description="Generative cell specific-1/HAP2 domain-containing protein" evidence="3">
    <location>
        <begin position="19"/>
        <end position="865"/>
    </location>
</feature>